<dbReference type="SUPFAM" id="SSF51182">
    <property type="entry name" value="RmlC-like cupins"/>
    <property type="match status" value="1"/>
</dbReference>
<comment type="caution">
    <text evidence="2">The sequence shown here is derived from an EMBL/GenBank/DDBJ whole genome shotgun (WGS) entry which is preliminary data.</text>
</comment>
<name>A0A1S1PZP8_9ACTN</name>
<accession>A0A1S1PZP8</accession>
<dbReference type="Gene3D" id="2.60.120.10">
    <property type="entry name" value="Jelly Rolls"/>
    <property type="match status" value="1"/>
</dbReference>
<dbReference type="PANTHER" id="PTHR40112">
    <property type="entry name" value="H2HPP ISOMERASE"/>
    <property type="match status" value="1"/>
</dbReference>
<proteinExistence type="predicted"/>
<dbReference type="Proteomes" id="UP000179769">
    <property type="component" value="Unassembled WGS sequence"/>
</dbReference>
<dbReference type="PANTHER" id="PTHR40112:SF1">
    <property type="entry name" value="H2HPP ISOMERASE"/>
    <property type="match status" value="1"/>
</dbReference>
<dbReference type="AlphaFoldDB" id="A0A1S1PZP8"/>
<protein>
    <submittedName>
        <fullName evidence="2">Cupin</fullName>
    </submittedName>
</protein>
<evidence type="ECO:0000256" key="1">
    <source>
        <dbReference type="SAM" id="MobiDB-lite"/>
    </source>
</evidence>
<reference evidence="3" key="1">
    <citation type="submission" date="2016-07" db="EMBL/GenBank/DDBJ databases">
        <title>Frankia sp. NRRL B-16219 Genome sequencing.</title>
        <authorList>
            <person name="Ghodhbane-Gtari F."/>
            <person name="Swanson E."/>
            <person name="Gueddou A."/>
            <person name="Louati M."/>
            <person name="Nouioui I."/>
            <person name="Hezbri K."/>
            <person name="Abebe-Akele F."/>
            <person name="Simpson S."/>
            <person name="Morris K."/>
            <person name="Thomas K."/>
            <person name="Gtari M."/>
            <person name="Tisa L.S."/>
        </authorList>
    </citation>
    <scope>NUCLEOTIDE SEQUENCE [LARGE SCALE GENOMIC DNA]</scope>
    <source>
        <strain evidence="3">NRRL B-16219</strain>
    </source>
</reference>
<sequence length="205" mass="21728">MSDLHVPSIDDLVPSPEEIDAFHRRLHHIAPWALDPETAQTSGMRRLAAVSARTVGSSKLWMGQTHVAPATASANHHHGRSETAIYVVSGHPEFVFPADELSGDDTGVASHGGASGADGGNGRSGENGGGSDSGAPPREIRIRTSPGDYIFVPPWVPHREENPDPEHEALVVIARSTQDAIVVNLPDLRWTGSVRTTSEDIAGCS</sequence>
<gene>
    <name evidence="2" type="ORF">BBK14_04645</name>
</gene>
<feature type="compositionally biased region" description="Gly residues" evidence="1">
    <location>
        <begin position="113"/>
        <end position="132"/>
    </location>
</feature>
<keyword evidence="3" id="KW-1185">Reference proteome</keyword>
<dbReference type="InterPro" id="IPR052535">
    <property type="entry name" value="Bacilysin_H2HPP_isomerase"/>
</dbReference>
<dbReference type="InterPro" id="IPR011051">
    <property type="entry name" value="RmlC_Cupin_sf"/>
</dbReference>
<dbReference type="OrthoDB" id="3620182at2"/>
<dbReference type="EMBL" id="MAXA01000224">
    <property type="protein sequence ID" value="OHV27180.1"/>
    <property type="molecule type" value="Genomic_DNA"/>
</dbReference>
<dbReference type="RefSeq" id="WP_071064931.1">
    <property type="nucleotide sequence ID" value="NZ_MAXA01000224.1"/>
</dbReference>
<dbReference type="InterPro" id="IPR014710">
    <property type="entry name" value="RmlC-like_jellyroll"/>
</dbReference>
<evidence type="ECO:0000313" key="2">
    <source>
        <dbReference type="EMBL" id="OHV27180.1"/>
    </source>
</evidence>
<organism evidence="2 3">
    <name type="scientific">Parafrankia soli</name>
    <dbReference type="NCBI Taxonomy" id="2599596"/>
    <lineage>
        <taxon>Bacteria</taxon>
        <taxon>Bacillati</taxon>
        <taxon>Actinomycetota</taxon>
        <taxon>Actinomycetes</taxon>
        <taxon>Frankiales</taxon>
        <taxon>Frankiaceae</taxon>
        <taxon>Parafrankia</taxon>
    </lineage>
</organism>
<evidence type="ECO:0000313" key="3">
    <source>
        <dbReference type="Proteomes" id="UP000179769"/>
    </source>
</evidence>
<feature type="region of interest" description="Disordered" evidence="1">
    <location>
        <begin position="97"/>
        <end position="146"/>
    </location>
</feature>